<dbReference type="AlphaFoldDB" id="A0A9Q0IL88"/>
<organism evidence="3 4">
    <name type="scientific">Muraenolepis orangiensis</name>
    <name type="common">Patagonian moray cod</name>
    <dbReference type="NCBI Taxonomy" id="630683"/>
    <lineage>
        <taxon>Eukaryota</taxon>
        <taxon>Metazoa</taxon>
        <taxon>Chordata</taxon>
        <taxon>Craniata</taxon>
        <taxon>Vertebrata</taxon>
        <taxon>Euteleostomi</taxon>
        <taxon>Actinopterygii</taxon>
        <taxon>Neopterygii</taxon>
        <taxon>Teleostei</taxon>
        <taxon>Neoteleostei</taxon>
        <taxon>Acanthomorphata</taxon>
        <taxon>Zeiogadaria</taxon>
        <taxon>Gadariae</taxon>
        <taxon>Gadiformes</taxon>
        <taxon>Muraenolepidoidei</taxon>
        <taxon>Muraenolepididae</taxon>
        <taxon>Muraenolepis</taxon>
    </lineage>
</organism>
<dbReference type="SUPFAM" id="SSF53098">
    <property type="entry name" value="Ribonuclease H-like"/>
    <property type="match status" value="1"/>
</dbReference>
<dbReference type="Pfam" id="PF05483">
    <property type="entry name" value="SCP-1"/>
    <property type="match status" value="1"/>
</dbReference>
<feature type="coiled-coil region" evidence="1">
    <location>
        <begin position="326"/>
        <end position="448"/>
    </location>
</feature>
<comment type="caution">
    <text evidence="3">The sequence shown here is derived from an EMBL/GenBank/DDBJ whole genome shotgun (WGS) entry which is preliminary data.</text>
</comment>
<keyword evidence="1" id="KW-0175">Coiled coil</keyword>
<dbReference type="GO" id="GO:0003690">
    <property type="term" value="F:double-stranded DNA binding"/>
    <property type="evidence" value="ECO:0007669"/>
    <property type="project" value="TreeGrafter"/>
</dbReference>
<keyword evidence="4" id="KW-1185">Reference proteome</keyword>
<proteinExistence type="predicted"/>
<gene>
    <name evidence="3" type="ORF">NHX12_030589</name>
</gene>
<dbReference type="OrthoDB" id="10064612at2759"/>
<name>A0A9Q0IL88_9TELE</name>
<evidence type="ECO:0008006" key="5">
    <source>
        <dbReference type="Google" id="ProtNLM"/>
    </source>
</evidence>
<accession>A0A9Q0IL88</accession>
<protein>
    <recommendedName>
        <fullName evidence="5">DUF4371 domain-containing protein</fullName>
    </recommendedName>
</protein>
<dbReference type="PANTHER" id="PTHR46918:SF1">
    <property type="entry name" value="SYNAPTONEMAL COMPLEX PROTEIN 1"/>
    <property type="match status" value="1"/>
</dbReference>
<dbReference type="EMBL" id="JANIIK010000046">
    <property type="protein sequence ID" value="KAJ3602844.1"/>
    <property type="molecule type" value="Genomic_DNA"/>
</dbReference>
<dbReference type="GO" id="GO:0000711">
    <property type="term" value="P:meiotic DNA repair synthesis"/>
    <property type="evidence" value="ECO:0007669"/>
    <property type="project" value="TreeGrafter"/>
</dbReference>
<reference evidence="3" key="1">
    <citation type="submission" date="2022-07" db="EMBL/GenBank/DDBJ databases">
        <title>Chromosome-level genome of Muraenolepis orangiensis.</title>
        <authorList>
            <person name="Kim J."/>
        </authorList>
    </citation>
    <scope>NUCLEOTIDE SEQUENCE</scope>
    <source>
        <strain evidence="3">KU_S4_2022</strain>
        <tissue evidence="3">Muscle</tissue>
    </source>
</reference>
<dbReference type="GO" id="GO:0001673">
    <property type="term" value="C:male germ cell nucleus"/>
    <property type="evidence" value="ECO:0007669"/>
    <property type="project" value="TreeGrafter"/>
</dbReference>
<dbReference type="InterPro" id="IPR008827">
    <property type="entry name" value="SYCP1"/>
</dbReference>
<feature type="region of interest" description="Disordered" evidence="2">
    <location>
        <begin position="659"/>
        <end position="688"/>
    </location>
</feature>
<dbReference type="PANTHER" id="PTHR46918">
    <property type="entry name" value="SYNAPTONEMAL COMPLEX PROTEIN 1"/>
    <property type="match status" value="1"/>
</dbReference>
<sequence>MVSVDNKPQVKEHFMGFLEAEASTGEQLSALILKRLEDLNIPFDDCRGQSYDCIGQSYDNGANKRGKRKGVQAALLAINPRALFVPCAAHTLNLVVADAPRSSQDTVGYFGYLQKMFTLFSASTQRWSILKSHVNITLKSWSDTRWESRVNSMEAVRYQAPQVREALLEVKDKAADPVIRIEAQSLAEEIGSFRFSICSVVWDAVLSSLFPLCFAMGIYYRLLDKEKQEEERRVKGYNPCIEKALSNGSMDVPIKPTRQDIPKSRVAPSVENNEGNSGQLYTMLFDEVDKIKSWKATMDSETMKKERRLQENQSIIETQRKAIQELQVFKEGLLQLEELKDKVEQEYSIALDKVEMLNTKLKEKEDKLENMLESKSKSIDFLMERNKCFEAKVQEITTELLRANEETKLYKSKVEIVSAEKDLHERACLTAEKAHDELKEKASVAEDEDLQVKITKKEKQIKVMEAKLCNFKTKFEAKSKTQEECNKEVLELSQNKIENEGLKKDLKKEIREKSPVPKENVETLKERHLRPKRTAANNEEYGSSSTANIQSYRIRTPPSVEKSAPWRKGALELDPKSDSSEHTDLLSGLRTMVLELSQNKIENEGLKKDLKKEIREKSPVPKENVETLKERHLRPKRTAANNEEYGSSSTANIQSYRIRTPPSVEKSAPWRKGTLELDPKSDSSEHTDLLIQSPATYESPGNSLKMAAIKRMRDAGWTTVTGSEKRKKKDKKIFA</sequence>
<evidence type="ECO:0000313" key="3">
    <source>
        <dbReference type="EMBL" id="KAJ3602844.1"/>
    </source>
</evidence>
<dbReference type="GO" id="GO:0000802">
    <property type="term" value="C:transverse filament"/>
    <property type="evidence" value="ECO:0007669"/>
    <property type="project" value="TreeGrafter"/>
</dbReference>
<dbReference type="GO" id="GO:0000801">
    <property type="term" value="C:central element"/>
    <property type="evidence" value="ECO:0007669"/>
    <property type="project" value="TreeGrafter"/>
</dbReference>
<evidence type="ECO:0000313" key="4">
    <source>
        <dbReference type="Proteomes" id="UP001148018"/>
    </source>
</evidence>
<evidence type="ECO:0000256" key="2">
    <source>
        <dbReference type="SAM" id="MobiDB-lite"/>
    </source>
</evidence>
<evidence type="ECO:0000256" key="1">
    <source>
        <dbReference type="SAM" id="Coils"/>
    </source>
</evidence>
<dbReference type="Proteomes" id="UP001148018">
    <property type="component" value="Unassembled WGS sequence"/>
</dbReference>
<dbReference type="GO" id="GO:0051026">
    <property type="term" value="P:chiasma assembly"/>
    <property type="evidence" value="ECO:0007669"/>
    <property type="project" value="TreeGrafter"/>
</dbReference>
<dbReference type="GO" id="GO:0051878">
    <property type="term" value="P:lateral element assembly"/>
    <property type="evidence" value="ECO:0007669"/>
    <property type="project" value="TreeGrafter"/>
</dbReference>
<feature type="compositionally biased region" description="Basic and acidic residues" evidence="2">
    <location>
        <begin position="673"/>
        <end position="688"/>
    </location>
</feature>
<dbReference type="InterPro" id="IPR012337">
    <property type="entry name" value="RNaseH-like_sf"/>
</dbReference>